<dbReference type="Proteomes" id="UP001498398">
    <property type="component" value="Unassembled WGS sequence"/>
</dbReference>
<organism evidence="3 4">
    <name type="scientific">Marasmiellus scandens</name>
    <dbReference type="NCBI Taxonomy" id="2682957"/>
    <lineage>
        <taxon>Eukaryota</taxon>
        <taxon>Fungi</taxon>
        <taxon>Dikarya</taxon>
        <taxon>Basidiomycota</taxon>
        <taxon>Agaricomycotina</taxon>
        <taxon>Agaricomycetes</taxon>
        <taxon>Agaricomycetidae</taxon>
        <taxon>Agaricales</taxon>
        <taxon>Marasmiineae</taxon>
        <taxon>Omphalotaceae</taxon>
        <taxon>Marasmiellus</taxon>
    </lineage>
</organism>
<dbReference type="InterPro" id="IPR038921">
    <property type="entry name" value="YOR389W-like"/>
</dbReference>
<reference evidence="3 4" key="1">
    <citation type="submission" date="2024-01" db="EMBL/GenBank/DDBJ databases">
        <title>A draft genome for the cacao thread blight pathogen Marasmiellus scandens.</title>
        <authorList>
            <person name="Baruah I.K."/>
            <person name="Leung J."/>
            <person name="Bukari Y."/>
            <person name="Amoako-Attah I."/>
            <person name="Meinhardt L.W."/>
            <person name="Bailey B.A."/>
            <person name="Cohen S.P."/>
        </authorList>
    </citation>
    <scope>NUCLEOTIDE SEQUENCE [LARGE SCALE GENOMIC DNA]</scope>
    <source>
        <strain evidence="3 4">GH-19</strain>
    </source>
</reference>
<feature type="region of interest" description="Disordered" evidence="1">
    <location>
        <begin position="222"/>
        <end position="254"/>
    </location>
</feature>
<feature type="region of interest" description="Disordered" evidence="1">
    <location>
        <begin position="509"/>
        <end position="539"/>
    </location>
</feature>
<evidence type="ECO:0000256" key="2">
    <source>
        <dbReference type="SAM" id="SignalP"/>
    </source>
</evidence>
<gene>
    <name evidence="3" type="ORF">VKT23_008230</name>
</gene>
<evidence type="ECO:0000313" key="4">
    <source>
        <dbReference type="Proteomes" id="UP001498398"/>
    </source>
</evidence>
<evidence type="ECO:0000256" key="1">
    <source>
        <dbReference type="SAM" id="MobiDB-lite"/>
    </source>
</evidence>
<dbReference type="EMBL" id="JBANRG010000012">
    <property type="protein sequence ID" value="KAK7461798.1"/>
    <property type="molecule type" value="Genomic_DNA"/>
</dbReference>
<keyword evidence="2" id="KW-0732">Signal</keyword>
<proteinExistence type="predicted"/>
<accession>A0ABR1JLW5</accession>
<feature type="compositionally biased region" description="Pro residues" evidence="1">
    <location>
        <begin position="231"/>
        <end position="247"/>
    </location>
</feature>
<evidence type="ECO:0000313" key="3">
    <source>
        <dbReference type="EMBL" id="KAK7461798.1"/>
    </source>
</evidence>
<dbReference type="PANTHER" id="PTHR35204:SF1">
    <property type="entry name" value="ENTEROTOXIN"/>
    <property type="match status" value="1"/>
</dbReference>
<keyword evidence="4" id="KW-1185">Reference proteome</keyword>
<dbReference type="PANTHER" id="PTHR35204">
    <property type="entry name" value="YALI0A21131P"/>
    <property type="match status" value="1"/>
</dbReference>
<name>A0ABR1JLW5_9AGAR</name>
<feature type="region of interest" description="Disordered" evidence="1">
    <location>
        <begin position="270"/>
        <end position="292"/>
    </location>
</feature>
<protein>
    <submittedName>
        <fullName evidence="3">Uncharacterized protein</fullName>
    </submittedName>
</protein>
<feature type="compositionally biased region" description="Basic and acidic residues" evidence="1">
    <location>
        <begin position="518"/>
        <end position="533"/>
    </location>
</feature>
<comment type="caution">
    <text evidence="3">The sequence shown here is derived from an EMBL/GenBank/DDBJ whole genome shotgun (WGS) entry which is preliminary data.</text>
</comment>
<sequence length="611" mass="68847">MAPSRRLLCSLLCFGVVSSFCDAFQFPFSSHSFIPDLEAWDLESGPDVNNTGHLVFETVSSLLQEWPNTRYRHGHNLIPASVPTGTLLYHGRSDNKIPTVPEWLATDPEHSYMFCRTMQEDSGCWHLTLVTIRPLKVLYFDGSSAAKMQDGSMDTQDVVAWKNVMPEKYSRERERATALCDWAKKFGIDGFVRMEMDFEIILCDFTVGVEVESFLELRSIMRRGPGGPGGPRHPPGDPPPGPPPSSGGPPFSLHGSSYMDPDYPLLLPPPPHMDFGSPFGPPAPGGPRIDNKPFDEVLASGSWHNRFPGETRIKLDLTKLISFYDTSLVPSLVEARFGKTRLEHRVLGISELDLAGVMKRLESIYSGSTEVETSGIDWSTLFHVIVDRYANRLEMVQYLLNTTEIDVYTDDDEAYWHLARAKTIQEQLNVMLRPYTIHSAVPQNTLSSAWASPIYKLCATSHTRYISSSTTLTSSEALFLNAIQETNREICRVVTKMWVQGIVEGGLDEDLSPHPRTKPSEDVELGKARTTKDDQDDENPNIPLKSLLTTWKAEITTLMSWLDWSVWIKCNPACSFEEMCYLPTWPFGLVDGRDDWKDPQPRCIRRITLFS</sequence>
<feature type="chain" id="PRO_5045438077" evidence="2">
    <location>
        <begin position="24"/>
        <end position="611"/>
    </location>
</feature>
<feature type="signal peptide" evidence="2">
    <location>
        <begin position="1"/>
        <end position="23"/>
    </location>
</feature>